<proteinExistence type="predicted"/>
<comment type="caution">
    <text evidence="1">The sequence shown here is derived from an EMBL/GenBank/DDBJ whole genome shotgun (WGS) entry which is preliminary data.</text>
</comment>
<name>A0ABX2AUL9_9BACT</name>
<dbReference type="RefSeq" id="WP_172176750.1">
    <property type="nucleotide sequence ID" value="NZ_CASGIA010000001.1"/>
</dbReference>
<organism evidence="1 2">
    <name type="scientific">Xylanibacter rodentium</name>
    <dbReference type="NCBI Taxonomy" id="2736289"/>
    <lineage>
        <taxon>Bacteria</taxon>
        <taxon>Pseudomonadati</taxon>
        <taxon>Bacteroidota</taxon>
        <taxon>Bacteroidia</taxon>
        <taxon>Bacteroidales</taxon>
        <taxon>Prevotellaceae</taxon>
        <taxon>Xylanibacter</taxon>
    </lineage>
</organism>
<dbReference type="GeneID" id="82156569"/>
<keyword evidence="2" id="KW-1185">Reference proteome</keyword>
<evidence type="ECO:0000313" key="2">
    <source>
        <dbReference type="Proteomes" id="UP001193734"/>
    </source>
</evidence>
<protein>
    <submittedName>
        <fullName evidence="1">Uncharacterized protein</fullName>
    </submittedName>
</protein>
<accession>A0ABX2AUL9</accession>
<sequence length="274" mass="30743">MEKKTLILSMIVCIFVLYAQAKTTYIPTYDNRLLLIENGEVDSLTNTSHSLVMSSKDGLITCTLAQQVVSQDLVRDIKRAKNAAGWSMVAAGLSSVSEGMAQSQMNNGYNKGWAMQNYVDARENTNASLAASDDAMTLAENLKTLLLDLVVRNNSQKEMLIADIDRGLVWFVLPNCEVRLPLLKNEECHFRISSCNPMDENVKYINALGTSTLEKYTISFETDISWYVPISNKALKGLRFETDILDGYIRIVKDTMTMSIVSEDELRTIKKNQK</sequence>
<evidence type="ECO:0000313" key="1">
    <source>
        <dbReference type="EMBL" id="NPE13153.1"/>
    </source>
</evidence>
<gene>
    <name evidence="1" type="ORF">HPS55_02210</name>
</gene>
<reference evidence="1 2" key="1">
    <citation type="submission" date="2020-05" db="EMBL/GenBank/DDBJ databases">
        <title>Distinct polysaccharide utilization as determinants for interspecies competition between intestinal Prevotella spp.</title>
        <authorList>
            <person name="Galvez E.J.C."/>
            <person name="Iljazovic A."/>
            <person name="Strowig T."/>
        </authorList>
    </citation>
    <scope>NUCLEOTIDE SEQUENCE [LARGE SCALE GENOMIC DNA]</scope>
    <source>
        <strain evidence="1 2">PROD</strain>
    </source>
</reference>
<dbReference type="EMBL" id="JABKKE010000002">
    <property type="protein sequence ID" value="NPE13153.1"/>
    <property type="molecule type" value="Genomic_DNA"/>
</dbReference>
<dbReference type="Proteomes" id="UP001193734">
    <property type="component" value="Unassembled WGS sequence"/>
</dbReference>